<dbReference type="Proteomes" id="UP001223743">
    <property type="component" value="Unassembled WGS sequence"/>
</dbReference>
<evidence type="ECO:0000313" key="3">
    <source>
        <dbReference type="EMBL" id="MDQ0517853.1"/>
    </source>
</evidence>
<gene>
    <name evidence="3" type="ORF">QO015_003466</name>
</gene>
<name>A0ABU0MA60_9HYPH</name>
<protein>
    <submittedName>
        <fullName evidence="3">Flp pilus assembly protein TadG</fullName>
    </submittedName>
</protein>
<dbReference type="EMBL" id="JAUSWJ010000001">
    <property type="protein sequence ID" value="MDQ0517853.1"/>
    <property type="molecule type" value="Genomic_DNA"/>
</dbReference>
<dbReference type="InterPro" id="IPR012495">
    <property type="entry name" value="TadE-like_dom"/>
</dbReference>
<keyword evidence="4" id="KW-1185">Reference proteome</keyword>
<evidence type="ECO:0000259" key="2">
    <source>
        <dbReference type="Pfam" id="PF07811"/>
    </source>
</evidence>
<keyword evidence="1" id="KW-1133">Transmembrane helix</keyword>
<proteinExistence type="predicted"/>
<feature type="domain" description="TadE-like" evidence="2">
    <location>
        <begin position="37"/>
        <end position="79"/>
    </location>
</feature>
<keyword evidence="1" id="KW-0812">Transmembrane</keyword>
<feature type="transmembrane region" description="Helical" evidence="1">
    <location>
        <begin position="37"/>
        <end position="58"/>
    </location>
</feature>
<dbReference type="RefSeq" id="WP_266282651.1">
    <property type="nucleotide sequence ID" value="NZ_JAPKNF010000002.1"/>
</dbReference>
<keyword evidence="1" id="KW-0472">Membrane</keyword>
<reference evidence="3 4" key="1">
    <citation type="submission" date="2023-07" db="EMBL/GenBank/DDBJ databases">
        <title>Genomic Encyclopedia of Type Strains, Phase IV (KMG-IV): sequencing the most valuable type-strain genomes for metagenomic binning, comparative biology and taxonomic classification.</title>
        <authorList>
            <person name="Goeker M."/>
        </authorList>
    </citation>
    <scope>NUCLEOTIDE SEQUENCE [LARGE SCALE GENOMIC DNA]</scope>
    <source>
        <strain evidence="3 4">B1-1</strain>
    </source>
</reference>
<comment type="caution">
    <text evidence="3">The sequence shown here is derived from an EMBL/GenBank/DDBJ whole genome shotgun (WGS) entry which is preliminary data.</text>
</comment>
<evidence type="ECO:0000313" key="4">
    <source>
        <dbReference type="Proteomes" id="UP001223743"/>
    </source>
</evidence>
<accession>A0ABU0MA60</accession>
<organism evidence="3 4">
    <name type="scientific">Kaistia geumhonensis</name>
    <dbReference type="NCBI Taxonomy" id="410839"/>
    <lineage>
        <taxon>Bacteria</taxon>
        <taxon>Pseudomonadati</taxon>
        <taxon>Pseudomonadota</taxon>
        <taxon>Alphaproteobacteria</taxon>
        <taxon>Hyphomicrobiales</taxon>
        <taxon>Kaistiaceae</taxon>
        <taxon>Kaistia</taxon>
    </lineage>
</organism>
<sequence>MAAAQLEASAGAAIPPRRKARGKATFMARGFWRNSRGAAAVEFALIALPFFGLIAGLLETGLMMFADSALDQATNRAARMIRTGQAQQQNFNANTFRSQICTGGVATMFDCTKLKIDVRTATDFASMNLASQNKPDGSIDDATLTYNAGHGSDIVVVRTYYDWPIVLNRLATFGEGQDGKTRRLASTVAFRNEPFNW</sequence>
<evidence type="ECO:0000256" key="1">
    <source>
        <dbReference type="SAM" id="Phobius"/>
    </source>
</evidence>
<dbReference type="Pfam" id="PF07811">
    <property type="entry name" value="TadE"/>
    <property type="match status" value="1"/>
</dbReference>